<feature type="domain" description="Retrotransposon gag" evidence="2">
    <location>
        <begin position="117"/>
        <end position="205"/>
    </location>
</feature>
<dbReference type="PANTHER" id="PTHR15503:SF36">
    <property type="entry name" value="RETROTRANSPOSON GAG-LIKE PROTEIN 5"/>
    <property type="match status" value="1"/>
</dbReference>
<dbReference type="InterPro" id="IPR032567">
    <property type="entry name" value="RTL1-rel"/>
</dbReference>
<protein>
    <recommendedName>
        <fullName evidence="2">Retrotransposon gag domain-containing protein</fullName>
    </recommendedName>
</protein>
<evidence type="ECO:0000313" key="3">
    <source>
        <dbReference type="Ensembl" id="ENSATEP00000044078.2"/>
    </source>
</evidence>
<dbReference type="InterPro" id="IPR005162">
    <property type="entry name" value="Retrotrans_gag_dom"/>
</dbReference>
<proteinExistence type="predicted"/>
<sequence length="360" mass="40007">CVKCTRYRRTTENTLASMDPAERQQLQTAIQSQGAMLCHLQNQTDANVSALASVSAVADQTLLLASSPSAECKLAPPERFFGDATKCRSFLASLRLLFELQPSSFSTERRKVAYTLSLLGGRAHEWGMAEWEKQDECCSSFNKFAEELSSIFNPCAHRRVMAARLFRLSQGSQSVIDYTIEFRTLAASTNWKEETLGDKYYEGLADSVKDELAGHALPTRLKELISLAVATGQRFTERQTERRLDRRSRGRASPVLSPVELEGSTPAIPPLQGDRHQATPPPPSVDPGDQMQLGRTRLPAAERQRRLVGGLCLYCGEPGDRADEFHLPYILPSPSSPAWGAVWGKFLIPAGRIHRFWLRG</sequence>
<reference evidence="3" key="1">
    <citation type="submission" date="2021-04" db="EMBL/GenBank/DDBJ databases">
        <authorList>
            <consortium name="Wellcome Sanger Institute Data Sharing"/>
        </authorList>
    </citation>
    <scope>NUCLEOTIDE SEQUENCE [LARGE SCALE GENOMIC DNA]</scope>
</reference>
<evidence type="ECO:0000259" key="2">
    <source>
        <dbReference type="Pfam" id="PF03732"/>
    </source>
</evidence>
<evidence type="ECO:0000313" key="4">
    <source>
        <dbReference type="Proteomes" id="UP000265040"/>
    </source>
</evidence>
<accession>A0A7N6A5V1</accession>
<dbReference type="Ensembl" id="ENSATET00000048141.2">
    <property type="protein sequence ID" value="ENSATEP00000044078.2"/>
    <property type="gene ID" value="ENSATEG00000029455.2"/>
</dbReference>
<dbReference type="PANTHER" id="PTHR15503">
    <property type="entry name" value="LDOC1 RELATED"/>
    <property type="match status" value="1"/>
</dbReference>
<name>A0A7N6A5V1_ANATE</name>
<feature type="region of interest" description="Disordered" evidence="1">
    <location>
        <begin position="236"/>
        <end position="290"/>
    </location>
</feature>
<organism evidence="3 4">
    <name type="scientific">Anabas testudineus</name>
    <name type="common">Climbing perch</name>
    <name type="synonym">Anthias testudineus</name>
    <dbReference type="NCBI Taxonomy" id="64144"/>
    <lineage>
        <taxon>Eukaryota</taxon>
        <taxon>Metazoa</taxon>
        <taxon>Chordata</taxon>
        <taxon>Craniata</taxon>
        <taxon>Vertebrata</taxon>
        <taxon>Euteleostomi</taxon>
        <taxon>Actinopterygii</taxon>
        <taxon>Neopterygii</taxon>
        <taxon>Teleostei</taxon>
        <taxon>Neoteleostei</taxon>
        <taxon>Acanthomorphata</taxon>
        <taxon>Anabantaria</taxon>
        <taxon>Anabantiformes</taxon>
        <taxon>Anabantoidei</taxon>
        <taxon>Anabantidae</taxon>
        <taxon>Anabas</taxon>
    </lineage>
</organism>
<reference evidence="3" key="3">
    <citation type="submission" date="2025-09" db="UniProtKB">
        <authorList>
            <consortium name="Ensembl"/>
        </authorList>
    </citation>
    <scope>IDENTIFICATION</scope>
</reference>
<dbReference type="Proteomes" id="UP000265040">
    <property type="component" value="Chromosome 4"/>
</dbReference>
<keyword evidence="4" id="KW-1185">Reference proteome</keyword>
<dbReference type="GeneTree" id="ENSGT00950000183173"/>
<reference evidence="3" key="2">
    <citation type="submission" date="2025-08" db="UniProtKB">
        <authorList>
            <consortium name="Ensembl"/>
        </authorList>
    </citation>
    <scope>IDENTIFICATION</scope>
</reference>
<dbReference type="Pfam" id="PF03732">
    <property type="entry name" value="Retrotrans_gag"/>
    <property type="match status" value="1"/>
</dbReference>
<dbReference type="AlphaFoldDB" id="A0A7N6A5V1"/>
<dbReference type="InParanoid" id="A0A7N6A5V1"/>
<evidence type="ECO:0000256" key="1">
    <source>
        <dbReference type="SAM" id="MobiDB-lite"/>
    </source>
</evidence>